<dbReference type="EMBL" id="NRJF01000205">
    <property type="protein sequence ID" value="RIY33093.1"/>
    <property type="molecule type" value="Genomic_DNA"/>
</dbReference>
<feature type="transmembrane region" description="Helical" evidence="13">
    <location>
        <begin position="299"/>
        <end position="319"/>
    </location>
</feature>
<evidence type="ECO:0000256" key="14">
    <source>
        <dbReference type="SAM" id="MobiDB-lite"/>
    </source>
</evidence>
<evidence type="ECO:0000256" key="3">
    <source>
        <dbReference type="ARBA" id="ARBA00022426"/>
    </source>
</evidence>
<evidence type="ECO:0000313" key="15">
    <source>
        <dbReference type="EMBL" id="RIY33093.1"/>
    </source>
</evidence>
<keyword evidence="16" id="KW-1185">Reference proteome</keyword>
<feature type="region of interest" description="Disordered" evidence="14">
    <location>
        <begin position="175"/>
        <end position="235"/>
    </location>
</feature>
<feature type="transmembrane region" description="Helical" evidence="13">
    <location>
        <begin position="90"/>
        <end position="120"/>
    </location>
</feature>
<feature type="transmembrane region" description="Helical" evidence="13">
    <location>
        <begin position="325"/>
        <end position="351"/>
    </location>
</feature>
<evidence type="ECO:0000256" key="1">
    <source>
        <dbReference type="ARBA" id="ARBA00002510"/>
    </source>
</evidence>
<comment type="caution">
    <text evidence="15">The sequence shown here is derived from an EMBL/GenBank/DDBJ whole genome shotgun (WGS) entry which is preliminary data.</text>
</comment>
<keyword evidence="12" id="KW-0170">Cobalt</keyword>
<keyword evidence="5" id="KW-1003">Cell membrane</keyword>
<feature type="compositionally biased region" description="Polar residues" evidence="14">
    <location>
        <begin position="194"/>
        <end position="216"/>
    </location>
</feature>
<evidence type="ECO:0000256" key="4">
    <source>
        <dbReference type="ARBA" id="ARBA00022448"/>
    </source>
</evidence>
<organism evidence="15 16">
    <name type="scientific">Psittacicella gerlachiana</name>
    <dbReference type="NCBI Taxonomy" id="2028574"/>
    <lineage>
        <taxon>Bacteria</taxon>
        <taxon>Pseudomonadati</taxon>
        <taxon>Pseudomonadota</taxon>
        <taxon>Gammaproteobacteria</taxon>
        <taxon>Pasteurellales</taxon>
        <taxon>Psittacicellaceae</taxon>
        <taxon>Psittacicella</taxon>
    </lineage>
</organism>
<comment type="similarity">
    <text evidence="13">Belongs to the NiCoT transporter (TC 2.A.52) family.</text>
</comment>
<dbReference type="GO" id="GO:0010045">
    <property type="term" value="P:response to nickel cation"/>
    <property type="evidence" value="ECO:0007669"/>
    <property type="project" value="TreeGrafter"/>
</dbReference>
<keyword evidence="10" id="KW-0921">Nickel transport</keyword>
<keyword evidence="3" id="KW-0171">Cobalt transport</keyword>
<evidence type="ECO:0000256" key="2">
    <source>
        <dbReference type="ARBA" id="ARBA00004651"/>
    </source>
</evidence>
<dbReference type="PANTHER" id="PTHR40659:SF1">
    <property type="entry name" value="NICKEL_COBALT EFFLUX SYSTEM RCNA"/>
    <property type="match status" value="1"/>
</dbReference>
<evidence type="ECO:0000256" key="8">
    <source>
        <dbReference type="ARBA" id="ARBA00022989"/>
    </source>
</evidence>
<keyword evidence="7 13" id="KW-0812">Transmembrane</keyword>
<keyword evidence="8 13" id="KW-1133">Transmembrane helix</keyword>
<dbReference type="GO" id="GO:0006824">
    <property type="term" value="P:cobalt ion transport"/>
    <property type="evidence" value="ECO:0007669"/>
    <property type="project" value="UniProtKB-KW"/>
</dbReference>
<dbReference type="GO" id="GO:0032025">
    <property type="term" value="P:response to cobalt ion"/>
    <property type="evidence" value="ECO:0007669"/>
    <property type="project" value="TreeGrafter"/>
</dbReference>
<sequence length="422" mass="46419">MKKNILALIALSTILALLLVGFDYLYINIMRTLGNFNNYLAQLILKAQTSPWAGPTLVGLSFLYGILHAIGPGHGKFVLASYSLATNPKFIKLVALGLTISLLQGVTAVVIGASVLYLFGNSVTYLFKLNDHLGVISGVLIGLLALFWLCRSLYRSYKIIKLIRAEKLAHQTISAEKEEQTQTTLSNDHKSFISDRSTSLPEQQASQQKPQTKTNEPSSSTSCCHHPSSTSVKNKVSATSTNQSTCCSHHHQENIGDHQGSSCNHQSSVHAHHHDHNCNCGNHMDWDKFNQLDSFRDRLIMATSIILRPCSGALAVLIFGYAVDLWWWGVVSTMMMAVGTGIGLIFAVQLVTLIKHLGFNKLFGRASAFKSLFIQGAVCCIAIALMFVSLHTAYISYTSQDNIKIYTRSSSRPLLQQNNADE</sequence>
<feature type="transmembrane region" description="Helical" evidence="13">
    <location>
        <begin position="132"/>
        <end position="154"/>
    </location>
</feature>
<keyword evidence="11 13" id="KW-0472">Membrane</keyword>
<gene>
    <name evidence="15" type="ORF">CKF59_06575</name>
</gene>
<accession>A0A3A1Y4C4</accession>
<feature type="compositionally biased region" description="Low complexity" evidence="14">
    <location>
        <begin position="217"/>
        <end position="231"/>
    </location>
</feature>
<dbReference type="OrthoDB" id="9812956at2"/>
<proteinExistence type="inferred from homology"/>
<protein>
    <recommendedName>
        <fullName evidence="13">Nickel/cobalt efflux system</fullName>
    </recommendedName>
</protein>
<keyword evidence="6" id="KW-0533">Nickel</keyword>
<dbReference type="Pfam" id="PF03824">
    <property type="entry name" value="NicO"/>
    <property type="match status" value="1"/>
</dbReference>
<evidence type="ECO:0000256" key="5">
    <source>
        <dbReference type="ARBA" id="ARBA00022475"/>
    </source>
</evidence>
<name>A0A3A1Y4C4_9GAMM</name>
<evidence type="ECO:0000313" key="16">
    <source>
        <dbReference type="Proteomes" id="UP000265964"/>
    </source>
</evidence>
<dbReference type="RefSeq" id="WP_119535153.1">
    <property type="nucleotide sequence ID" value="NZ_NRJF01000205.1"/>
</dbReference>
<evidence type="ECO:0000256" key="6">
    <source>
        <dbReference type="ARBA" id="ARBA00022596"/>
    </source>
</evidence>
<dbReference type="PANTHER" id="PTHR40659">
    <property type="entry name" value="NICKEL/COBALT EFFLUX SYSTEM RCNA"/>
    <property type="match status" value="1"/>
</dbReference>
<dbReference type="InterPro" id="IPR011541">
    <property type="entry name" value="Ni/Co_transpt_high_affinity"/>
</dbReference>
<keyword evidence="4 13" id="KW-0813">Transport</keyword>
<dbReference type="GO" id="GO:0046583">
    <property type="term" value="F:monoatomic cation efflux transmembrane transporter activity"/>
    <property type="evidence" value="ECO:0007669"/>
    <property type="project" value="TreeGrafter"/>
</dbReference>
<evidence type="ECO:0000256" key="13">
    <source>
        <dbReference type="RuleBase" id="RU362101"/>
    </source>
</evidence>
<evidence type="ECO:0000256" key="7">
    <source>
        <dbReference type="ARBA" id="ARBA00022692"/>
    </source>
</evidence>
<evidence type="ECO:0000256" key="12">
    <source>
        <dbReference type="ARBA" id="ARBA00023285"/>
    </source>
</evidence>
<keyword evidence="9" id="KW-0406">Ion transport</keyword>
<dbReference type="InterPro" id="IPR051224">
    <property type="entry name" value="NiCoT_RcnA"/>
</dbReference>
<dbReference type="GO" id="GO:0015099">
    <property type="term" value="F:nickel cation transmembrane transporter activity"/>
    <property type="evidence" value="ECO:0007669"/>
    <property type="project" value="UniProtKB-UniRule"/>
</dbReference>
<evidence type="ECO:0000256" key="10">
    <source>
        <dbReference type="ARBA" id="ARBA00023112"/>
    </source>
</evidence>
<reference evidence="15 16" key="1">
    <citation type="submission" date="2017-08" db="EMBL/GenBank/DDBJ databases">
        <title>Reclassification of Bisgaard taxon 37 and 44.</title>
        <authorList>
            <person name="Christensen H."/>
        </authorList>
    </citation>
    <scope>NUCLEOTIDE SEQUENCE [LARGE SCALE GENOMIC DNA]</scope>
    <source>
        <strain evidence="15 16">EEAB3T1</strain>
    </source>
</reference>
<evidence type="ECO:0000256" key="9">
    <source>
        <dbReference type="ARBA" id="ARBA00023065"/>
    </source>
</evidence>
<evidence type="ECO:0000256" key="11">
    <source>
        <dbReference type="ARBA" id="ARBA00023136"/>
    </source>
</evidence>
<dbReference type="Proteomes" id="UP000265964">
    <property type="component" value="Unassembled WGS sequence"/>
</dbReference>
<dbReference type="GO" id="GO:0005886">
    <property type="term" value="C:plasma membrane"/>
    <property type="evidence" value="ECO:0007669"/>
    <property type="project" value="UniProtKB-SubCell"/>
</dbReference>
<feature type="transmembrane region" description="Helical" evidence="13">
    <location>
        <begin position="372"/>
        <end position="394"/>
    </location>
</feature>
<comment type="subcellular location">
    <subcellularLocation>
        <location evidence="2 13">Cell membrane</location>
        <topology evidence="2 13">Multi-pass membrane protein</topology>
    </subcellularLocation>
</comment>
<comment type="function">
    <text evidence="1">Efflux system for nickel and cobalt.</text>
</comment>
<dbReference type="AlphaFoldDB" id="A0A3A1Y4C4"/>
<feature type="transmembrane region" description="Helical" evidence="13">
    <location>
        <begin position="52"/>
        <end position="70"/>
    </location>
</feature>